<proteinExistence type="predicted"/>
<protein>
    <submittedName>
        <fullName evidence="1">Uncharacterized protein</fullName>
    </submittedName>
</protein>
<dbReference type="AlphaFoldDB" id="A0A557SXG2"/>
<gene>
    <name evidence="1" type="ORF">NARC_30008</name>
</gene>
<evidence type="ECO:0000313" key="1">
    <source>
        <dbReference type="EMBL" id="TVP41294.1"/>
    </source>
</evidence>
<reference evidence="1 2" key="1">
    <citation type="journal article" date="2019" name="Front. Microbiol.">
        <title>Ammonia Oxidation by the Arctic Terrestrial Thaumarchaeote Candidatus Nitrosocosmicus arcticus Is Stimulated by Increasing Temperatures.</title>
        <authorList>
            <person name="Alves R.J.E."/>
            <person name="Kerou M."/>
            <person name="Zappe A."/>
            <person name="Bittner R."/>
            <person name="Abby S.S."/>
            <person name="Schmidt H.A."/>
            <person name="Pfeifer K."/>
            <person name="Schleper C."/>
        </authorList>
    </citation>
    <scope>NUCLEOTIDE SEQUENCE [LARGE SCALE GENOMIC DNA]</scope>
    <source>
        <strain evidence="1 2">Kfb</strain>
    </source>
</reference>
<dbReference type="Proteomes" id="UP000315289">
    <property type="component" value="Unassembled WGS sequence"/>
</dbReference>
<organism evidence="1 2">
    <name type="scientific">Candidatus Nitrosocosmicus arcticus</name>
    <dbReference type="NCBI Taxonomy" id="2035267"/>
    <lineage>
        <taxon>Archaea</taxon>
        <taxon>Nitrososphaerota</taxon>
        <taxon>Nitrososphaeria</taxon>
        <taxon>Nitrososphaerales</taxon>
        <taxon>Nitrososphaeraceae</taxon>
        <taxon>Candidatus Nitrosocosmicus</taxon>
    </lineage>
</organism>
<keyword evidence="2" id="KW-1185">Reference proteome</keyword>
<dbReference type="EMBL" id="VOAH01000003">
    <property type="protein sequence ID" value="TVP41294.1"/>
    <property type="molecule type" value="Genomic_DNA"/>
</dbReference>
<evidence type="ECO:0000313" key="2">
    <source>
        <dbReference type="Proteomes" id="UP000315289"/>
    </source>
</evidence>
<name>A0A557SXG2_9ARCH</name>
<comment type="caution">
    <text evidence="1">The sequence shown here is derived from an EMBL/GenBank/DDBJ whole genome shotgun (WGS) entry which is preliminary data.</text>
</comment>
<accession>A0A557SXG2</accession>
<sequence>MPIVKSILDNNPSQKSLEIYNNSTNENTVFVSLCDSIEITIYSCHF</sequence>